<dbReference type="AlphaFoldDB" id="A0AAD5BSM6"/>
<accession>A0AAD5BSM6</accession>
<sequence>MLPPNNLRNPSSVSSSNMCFEALSLSPKPTCHHSTNTLHHHRNPAIVDHNRQTPLLPNTKQRLPLSFSESYRLSLIDLLRAHHRDQ</sequence>
<organism evidence="1 2">
    <name type="scientific">Ambrosia artemisiifolia</name>
    <name type="common">Common ragweed</name>
    <dbReference type="NCBI Taxonomy" id="4212"/>
    <lineage>
        <taxon>Eukaryota</taxon>
        <taxon>Viridiplantae</taxon>
        <taxon>Streptophyta</taxon>
        <taxon>Embryophyta</taxon>
        <taxon>Tracheophyta</taxon>
        <taxon>Spermatophyta</taxon>
        <taxon>Magnoliopsida</taxon>
        <taxon>eudicotyledons</taxon>
        <taxon>Gunneridae</taxon>
        <taxon>Pentapetalae</taxon>
        <taxon>asterids</taxon>
        <taxon>campanulids</taxon>
        <taxon>Asterales</taxon>
        <taxon>Asteraceae</taxon>
        <taxon>Asteroideae</taxon>
        <taxon>Heliantheae alliance</taxon>
        <taxon>Heliantheae</taxon>
        <taxon>Ambrosia</taxon>
    </lineage>
</organism>
<evidence type="ECO:0000313" key="1">
    <source>
        <dbReference type="EMBL" id="KAI7728780.1"/>
    </source>
</evidence>
<protein>
    <submittedName>
        <fullName evidence="1">Uncharacterized protein</fullName>
    </submittedName>
</protein>
<gene>
    <name evidence="1" type="ORF">M8C21_031625</name>
</gene>
<proteinExistence type="predicted"/>
<name>A0AAD5BSM6_AMBAR</name>
<dbReference type="Proteomes" id="UP001206925">
    <property type="component" value="Unassembled WGS sequence"/>
</dbReference>
<feature type="non-terminal residue" evidence="1">
    <location>
        <position position="1"/>
    </location>
</feature>
<keyword evidence="2" id="KW-1185">Reference proteome</keyword>
<dbReference type="EMBL" id="JAMZMK010011151">
    <property type="protein sequence ID" value="KAI7728780.1"/>
    <property type="molecule type" value="Genomic_DNA"/>
</dbReference>
<comment type="caution">
    <text evidence="1">The sequence shown here is derived from an EMBL/GenBank/DDBJ whole genome shotgun (WGS) entry which is preliminary data.</text>
</comment>
<reference evidence="1" key="1">
    <citation type="submission" date="2022-06" db="EMBL/GenBank/DDBJ databases">
        <title>Uncovering the hologenomic basis of an extraordinary plant invasion.</title>
        <authorList>
            <person name="Bieker V.C."/>
            <person name="Martin M.D."/>
            <person name="Gilbert T."/>
            <person name="Hodgins K."/>
            <person name="Battlay P."/>
            <person name="Petersen B."/>
            <person name="Wilson J."/>
        </authorList>
    </citation>
    <scope>NUCLEOTIDE SEQUENCE</scope>
    <source>
        <strain evidence="1">AA19_3_7</strain>
        <tissue evidence="1">Leaf</tissue>
    </source>
</reference>
<evidence type="ECO:0000313" key="2">
    <source>
        <dbReference type="Proteomes" id="UP001206925"/>
    </source>
</evidence>